<accession>A0A8I6XTH2</accession>
<dbReference type="EnsemblPlants" id="HORVU.MOREX.r3.3HG0308800.1">
    <property type="protein sequence ID" value="HORVU.MOREX.r3.3HG0308800.1.CDS1"/>
    <property type="gene ID" value="HORVU.MOREX.r3.3HG0308800"/>
</dbReference>
<dbReference type="OrthoDB" id="695192at2759"/>
<sequence length="470" mass="53356">MEACSLARTIGLWSLPIHPRMFFSTVFRVLPKLLGLPPSLMKKFLKIKHEKIKHEHIHPPHMEIEVGGSPELPHELLVDIFALLEIPDLKRASSVCSSWRSAYTSLCNLGLYKRPQTPCLLYTSESAGESVAFLYSLAEKRSYKLTLPDPPIHTRYLIGSTNGWLVTADERSEMHLLNPITCQQIALPSVITIEHVTPIFDEAGALSKYHYSRHTGSPRLSRFCSDQPSILALAELRSYLHEKAFVFYDAYAGGHIVVLIHSPYGQLSFARLGDDKWTWLSQHSFFHDCIYKDGLLYAVTSQGKILAFNLRGPVVTTELIMDITKDFTYENIYIAQAPCGGLLQVWRTQETSEYVEDADPATYLTNTANIKIFKVDTMAEKLVGIDSLDDHVLLLGLNQTLYLSVEEYPHLKANHVYFTDDCELYLFGCQNSRRDIGIYDLANDTCEELSPQLWSNWPNPIWITPSLTRL</sequence>
<dbReference type="InterPro" id="IPR001810">
    <property type="entry name" value="F-box_dom"/>
</dbReference>
<dbReference type="KEGG" id="hvg:123440662"/>
<name>A0A8I6XTH2_HORVV</name>
<keyword evidence="3" id="KW-1185">Reference proteome</keyword>
<dbReference type="GeneID" id="123440662"/>
<reference evidence="2" key="3">
    <citation type="submission" date="2022-01" db="UniProtKB">
        <authorList>
            <consortium name="EnsemblPlants"/>
        </authorList>
    </citation>
    <scope>IDENTIFICATION</scope>
    <source>
        <strain evidence="2">subsp. vulgare</strain>
    </source>
</reference>
<reference evidence="2" key="2">
    <citation type="submission" date="2020-10" db="EMBL/GenBank/DDBJ databases">
        <authorList>
            <person name="Scholz U."/>
            <person name="Mascher M."/>
            <person name="Fiebig A."/>
        </authorList>
    </citation>
    <scope>NUCLEOTIDE SEQUENCE [LARGE SCALE GENOMIC DNA]</scope>
    <source>
        <strain evidence="2">cv. Morex</strain>
    </source>
</reference>
<dbReference type="AlphaFoldDB" id="A0A8I6XTH2"/>
<feature type="domain" description="F-box" evidence="1">
    <location>
        <begin position="71"/>
        <end position="115"/>
    </location>
</feature>
<dbReference type="OMA" id="IMNLFTR"/>
<dbReference type="Pfam" id="PF12937">
    <property type="entry name" value="F-box-like"/>
    <property type="match status" value="1"/>
</dbReference>
<dbReference type="SUPFAM" id="SSF69322">
    <property type="entry name" value="Tricorn protease domain 2"/>
    <property type="match status" value="1"/>
</dbReference>
<dbReference type="SMART" id="SM00256">
    <property type="entry name" value="FBOX"/>
    <property type="match status" value="1"/>
</dbReference>
<dbReference type="PANTHER" id="PTHR44586:SF19">
    <property type="entry name" value="OS11G0576400 PROTEIN"/>
    <property type="match status" value="1"/>
</dbReference>
<dbReference type="Gramene" id="HORVU.MOREX.r2.3HG0257780.1">
    <property type="protein sequence ID" value="HORVU.MOREX.r2.3HG0257780.1.CDS.1"/>
    <property type="gene ID" value="HORVU.MOREX.r2.3HG0257780"/>
</dbReference>
<dbReference type="PANTHER" id="PTHR44586">
    <property type="entry name" value="F-BOX DOMAIN CONTAINING PROTEIN, EXPRESSED"/>
    <property type="match status" value="1"/>
</dbReference>
<reference evidence="3" key="1">
    <citation type="journal article" date="2012" name="Nature">
        <title>A physical, genetic and functional sequence assembly of the barley genome.</title>
        <authorList>
            <consortium name="The International Barley Genome Sequencing Consortium"/>
            <person name="Mayer K.F."/>
            <person name="Waugh R."/>
            <person name="Brown J.W."/>
            <person name="Schulman A."/>
            <person name="Langridge P."/>
            <person name="Platzer M."/>
            <person name="Fincher G.B."/>
            <person name="Muehlbauer G.J."/>
            <person name="Sato K."/>
            <person name="Close T.J."/>
            <person name="Wise R.P."/>
            <person name="Stein N."/>
        </authorList>
    </citation>
    <scope>NUCLEOTIDE SEQUENCE [LARGE SCALE GENOMIC DNA]</scope>
    <source>
        <strain evidence="3">cv. Morex</strain>
    </source>
</reference>
<organism evidence="2 3">
    <name type="scientific">Hordeum vulgare subsp. vulgare</name>
    <name type="common">Domesticated barley</name>
    <dbReference type="NCBI Taxonomy" id="112509"/>
    <lineage>
        <taxon>Eukaryota</taxon>
        <taxon>Viridiplantae</taxon>
        <taxon>Streptophyta</taxon>
        <taxon>Embryophyta</taxon>
        <taxon>Tracheophyta</taxon>
        <taxon>Spermatophyta</taxon>
        <taxon>Magnoliopsida</taxon>
        <taxon>Liliopsida</taxon>
        <taxon>Poales</taxon>
        <taxon>Poaceae</taxon>
        <taxon>BOP clade</taxon>
        <taxon>Pooideae</taxon>
        <taxon>Triticodae</taxon>
        <taxon>Triticeae</taxon>
        <taxon>Hordeinae</taxon>
        <taxon>Hordeum</taxon>
    </lineage>
</organism>
<proteinExistence type="predicted"/>
<dbReference type="Pfam" id="PF03478">
    <property type="entry name" value="Beta-prop_KIB1-4"/>
    <property type="match status" value="1"/>
</dbReference>
<dbReference type="InterPro" id="IPR036047">
    <property type="entry name" value="F-box-like_dom_sf"/>
</dbReference>
<dbReference type="InterPro" id="IPR005174">
    <property type="entry name" value="KIB1-4_b-propeller"/>
</dbReference>
<evidence type="ECO:0000313" key="2">
    <source>
        <dbReference type="EnsemblPlants" id="HORVU.MOREX.r3.3HG0308800.1.CDS1"/>
    </source>
</evidence>
<evidence type="ECO:0000259" key="1">
    <source>
        <dbReference type="PROSITE" id="PS50181"/>
    </source>
</evidence>
<dbReference type="Proteomes" id="UP000011116">
    <property type="component" value="Chromosome 3H"/>
</dbReference>
<dbReference type="Gene3D" id="1.20.1280.50">
    <property type="match status" value="1"/>
</dbReference>
<protein>
    <recommendedName>
        <fullName evidence="1">F-box domain-containing protein</fullName>
    </recommendedName>
</protein>
<dbReference type="RefSeq" id="XP_044973158.1">
    <property type="nucleotide sequence ID" value="XM_045117223.1"/>
</dbReference>
<dbReference type="PROSITE" id="PS50181">
    <property type="entry name" value="FBOX"/>
    <property type="match status" value="1"/>
</dbReference>
<evidence type="ECO:0000313" key="3">
    <source>
        <dbReference type="Proteomes" id="UP000011116"/>
    </source>
</evidence>
<dbReference type="SUPFAM" id="SSF81383">
    <property type="entry name" value="F-box domain"/>
    <property type="match status" value="1"/>
</dbReference>
<dbReference type="Gramene" id="HORVU.MOREX.r3.3HG0308800.1">
    <property type="protein sequence ID" value="HORVU.MOREX.r3.3HG0308800.1.CDS1"/>
    <property type="gene ID" value="HORVU.MOREX.r3.3HG0308800"/>
</dbReference>